<evidence type="ECO:0000313" key="3">
    <source>
        <dbReference type="Proteomes" id="UP000026962"/>
    </source>
</evidence>
<reference evidence="2" key="1">
    <citation type="submission" date="2015-04" db="UniProtKB">
        <authorList>
            <consortium name="EnsemblPlants"/>
        </authorList>
    </citation>
    <scope>IDENTIFICATION</scope>
</reference>
<dbReference type="GO" id="GO:0030639">
    <property type="term" value="P:polyketide biosynthetic process"/>
    <property type="evidence" value="ECO:0007669"/>
    <property type="project" value="TreeGrafter"/>
</dbReference>
<dbReference type="InterPro" id="IPR001099">
    <property type="entry name" value="Chalcone/stilbene_synt_N"/>
</dbReference>
<feature type="domain" description="Chalcone/stilbene synthase N-terminal" evidence="1">
    <location>
        <begin position="1"/>
        <end position="90"/>
    </location>
</feature>
<keyword evidence="3" id="KW-1185">Reference proteome</keyword>
<dbReference type="OMA" id="LIHTHPQ"/>
<dbReference type="PANTHER" id="PTHR11877:SF79">
    <property type="entry name" value="OS04G0304600 PROTEIN"/>
    <property type="match status" value="1"/>
</dbReference>
<dbReference type="Proteomes" id="UP000026962">
    <property type="component" value="Chromosome 1"/>
</dbReference>
<protein>
    <recommendedName>
        <fullName evidence="1">Chalcone/stilbene synthase N-terminal domain-containing protein</fullName>
    </recommendedName>
</protein>
<accession>A0A0E0JKV6</accession>
<evidence type="ECO:0000259" key="1">
    <source>
        <dbReference type="Pfam" id="PF00195"/>
    </source>
</evidence>
<dbReference type="Gramene" id="OPUNC01G22070.1">
    <property type="protein sequence ID" value="OPUNC01G22070.1"/>
    <property type="gene ID" value="OPUNC01G22070"/>
</dbReference>
<dbReference type="PANTHER" id="PTHR11877">
    <property type="entry name" value="HYDROXYMETHYLGLUTARYL-COA SYNTHASE"/>
    <property type="match status" value="1"/>
</dbReference>
<sequence length="93" mass="10120">MIEKRHMYTSDDLLRSTPSITAYSSPSLTLRQELADHGVPRLGAEAARNAIADWGKQVSDITHLIFATSASGCLPGADWELVNLLGLPRKIMA</sequence>
<dbReference type="EnsemblPlants" id="OPUNC01G22070.1">
    <property type="protein sequence ID" value="OPUNC01G22070.1"/>
    <property type="gene ID" value="OPUNC01G22070"/>
</dbReference>
<evidence type="ECO:0000313" key="2">
    <source>
        <dbReference type="EnsemblPlants" id="OPUNC01G22070.1"/>
    </source>
</evidence>
<dbReference type="InterPro" id="IPR016039">
    <property type="entry name" value="Thiolase-like"/>
</dbReference>
<dbReference type="Pfam" id="PF00195">
    <property type="entry name" value="Chal_sti_synt_N"/>
    <property type="match status" value="1"/>
</dbReference>
<proteinExistence type="predicted"/>
<dbReference type="Gene3D" id="3.40.47.10">
    <property type="match status" value="1"/>
</dbReference>
<dbReference type="GO" id="GO:0016747">
    <property type="term" value="F:acyltransferase activity, transferring groups other than amino-acyl groups"/>
    <property type="evidence" value="ECO:0007669"/>
    <property type="project" value="InterPro"/>
</dbReference>
<dbReference type="HOGENOM" id="CLU_134092_0_0_1"/>
<dbReference type="SUPFAM" id="SSF53901">
    <property type="entry name" value="Thiolase-like"/>
    <property type="match status" value="1"/>
</dbReference>
<name>A0A0E0JKV6_ORYPU</name>
<dbReference type="InterPro" id="IPR011141">
    <property type="entry name" value="Polyketide_synthase_type-III"/>
</dbReference>
<dbReference type="STRING" id="4537.A0A0E0JKV6"/>
<organism evidence="2">
    <name type="scientific">Oryza punctata</name>
    <name type="common">Red rice</name>
    <dbReference type="NCBI Taxonomy" id="4537"/>
    <lineage>
        <taxon>Eukaryota</taxon>
        <taxon>Viridiplantae</taxon>
        <taxon>Streptophyta</taxon>
        <taxon>Embryophyta</taxon>
        <taxon>Tracheophyta</taxon>
        <taxon>Spermatophyta</taxon>
        <taxon>Magnoliopsida</taxon>
        <taxon>Liliopsida</taxon>
        <taxon>Poales</taxon>
        <taxon>Poaceae</taxon>
        <taxon>BOP clade</taxon>
        <taxon>Oryzoideae</taxon>
        <taxon>Oryzeae</taxon>
        <taxon>Oryzinae</taxon>
        <taxon>Oryza</taxon>
    </lineage>
</organism>
<reference evidence="2" key="2">
    <citation type="submission" date="2018-05" db="EMBL/GenBank/DDBJ databases">
        <title>OpunRS2 (Oryza punctata Reference Sequence Version 2).</title>
        <authorList>
            <person name="Zhang J."/>
            <person name="Kudrna D."/>
            <person name="Lee S."/>
            <person name="Talag J."/>
            <person name="Welchert J."/>
            <person name="Wing R.A."/>
        </authorList>
    </citation>
    <scope>NUCLEOTIDE SEQUENCE [LARGE SCALE GENOMIC DNA]</scope>
</reference>
<dbReference type="AlphaFoldDB" id="A0A0E0JKV6"/>